<evidence type="ECO:0000313" key="3">
    <source>
        <dbReference type="Proteomes" id="UP000308549"/>
    </source>
</evidence>
<name>A0A4U0TJI8_9PEZI</name>
<comment type="caution">
    <text evidence="2">The sequence shown here is derived from an EMBL/GenBank/DDBJ whole genome shotgun (WGS) entry which is preliminary data.</text>
</comment>
<dbReference type="EMBL" id="NAJL01000093">
    <property type="protein sequence ID" value="TKA21917.1"/>
    <property type="molecule type" value="Genomic_DNA"/>
</dbReference>
<keyword evidence="1" id="KW-0732">Signal</keyword>
<feature type="signal peptide" evidence="1">
    <location>
        <begin position="1"/>
        <end position="19"/>
    </location>
</feature>
<evidence type="ECO:0000313" key="2">
    <source>
        <dbReference type="EMBL" id="TKA21917.1"/>
    </source>
</evidence>
<feature type="chain" id="PRO_5020731370" evidence="1">
    <location>
        <begin position="20"/>
        <end position="125"/>
    </location>
</feature>
<sequence>MHSFAVAILTSSIAASAYAGNAHHRHSELHGKRETSEYWPEPSANAAATQCGCTTYTTTFYGAPTLVDNWNYSNTSSSSSASASIPTATVQLNSTTTLLTTVTTLTTETVEAVAYATIAAKSTSQ</sequence>
<accession>A0A4U0TJI8</accession>
<gene>
    <name evidence="2" type="ORF">B0A50_08565</name>
</gene>
<proteinExistence type="predicted"/>
<dbReference type="AlphaFoldDB" id="A0A4U0TJI8"/>
<keyword evidence="3" id="KW-1185">Reference proteome</keyword>
<reference evidence="2 3" key="1">
    <citation type="submission" date="2017-03" db="EMBL/GenBank/DDBJ databases">
        <title>Genomes of endolithic fungi from Antarctica.</title>
        <authorList>
            <person name="Coleine C."/>
            <person name="Masonjones S."/>
            <person name="Stajich J.E."/>
        </authorList>
    </citation>
    <scope>NUCLEOTIDE SEQUENCE [LARGE SCALE GENOMIC DNA]</scope>
    <source>
        <strain evidence="2 3">CCFEE 6315</strain>
    </source>
</reference>
<evidence type="ECO:0000256" key="1">
    <source>
        <dbReference type="SAM" id="SignalP"/>
    </source>
</evidence>
<protein>
    <submittedName>
        <fullName evidence="2">Uncharacterized protein</fullName>
    </submittedName>
</protein>
<dbReference type="Proteomes" id="UP000308549">
    <property type="component" value="Unassembled WGS sequence"/>
</dbReference>
<organism evidence="2 3">
    <name type="scientific">Salinomyces thailandicus</name>
    <dbReference type="NCBI Taxonomy" id="706561"/>
    <lineage>
        <taxon>Eukaryota</taxon>
        <taxon>Fungi</taxon>
        <taxon>Dikarya</taxon>
        <taxon>Ascomycota</taxon>
        <taxon>Pezizomycotina</taxon>
        <taxon>Dothideomycetes</taxon>
        <taxon>Dothideomycetidae</taxon>
        <taxon>Mycosphaerellales</taxon>
        <taxon>Teratosphaeriaceae</taxon>
        <taxon>Salinomyces</taxon>
    </lineage>
</organism>